<evidence type="ECO:0000313" key="3">
    <source>
        <dbReference type="Proteomes" id="UP000007797"/>
    </source>
</evidence>
<dbReference type="KEGG" id="dfa:DFA_09596"/>
<dbReference type="InterPro" id="IPR053019">
    <property type="entry name" value="GATA_zinc_finger"/>
</dbReference>
<sequence length="1073" mass="126204">MLFDSKIDLIKHVLVVNRFVSKLIFNHVHCIHAQLKIAVVKRDQMKTCDEYTRYRQFDLFFKHFESEIKTYKKIGFDPFSYLRNGLQYIVEYKGGTTKQQQQQQRPLEFMIGIISKYCKEHGYSAAVICEYFTTSQWRIPIQNAKYIVSIPLIRIKCKMIIRALFVTAIKHLDIPFIKQLDSMYRGSEEQFIESALSNDTALAMSQLNTPQANQTFISILEFVLNRRQSTDPKDQWISKVMLVSIKLGNHQIYDFLSGIFRIPHLLSTFQYQPGYQKMTKSLQNRMQVQEINRFRYNGRDNINNNNNNNNNNNQSTTTITRQPIVIHNGQKKKEEPEEYKYEKERMVHYLTATPLLYHHPLLKVDVGFLKYLRKNGFRSELFNQNNMDSAMARGDLVCIKYLIDATKSFASENKRWGLLRPTKSHPTVHQLHVIKWFISDSAMFWNLDLVIKETLQWVLLSQQGPKDIQLMELLYKSLSESNKALFDPIYYQCNDFIDVIIKDKKRLAIAGQRFELRVHILTAQTKPTRSQTTNKRKMEGIQATDFRLGIKIWSSQSNRISNLSISIVLLGKFIDLIKHVLVVNRFVRKLIFTHVRCIHAQLKISVVKRDQMANCHHYTIYKQFDLFYKHFESEIKTYKKIGFDPFSYLKMKGLRNILEYQGGSKQQQQQQRPLEFMLGIISKYCKEYGNDVVVIKENFTNLEWTIPIQNAKCIASKPFIRIKCKMIIRSLFVAAIKHLDIAFLKQLDNKYRGHGDEFIEGDQLESIALEMSQLNTPRNNQTLISILEFLLNRRQSTDLLGWISQVILDSINIGNHQVYDYLSGIFRVPHLLSTFQYQPNYQKTTKSVDSRAQVQEINRFKYFGRDYINNNNNNNNNSNNNNNNNNHQSTTIISRQPIVIHNGSSFQKKKEEPEEYKYEKERMVHYLTTDPLLYYHPLLKVDVGFLKYLRKNGFRSELFNQNNMDSAMARGDLISIKYLIDATKSFASENQRWSLLRNTQSHPTVNQLHVIKWIISDSSMFWNIDIFIREALQWVLSQEEPKDLQLMEFLYNSLSHSGKICFARTECSKFNKK</sequence>
<evidence type="ECO:0000313" key="2">
    <source>
        <dbReference type="EMBL" id="EGG15925.1"/>
    </source>
</evidence>
<dbReference type="Proteomes" id="UP000007797">
    <property type="component" value="Unassembled WGS sequence"/>
</dbReference>
<protein>
    <submittedName>
        <fullName evidence="2">Uncharacterized protein</fullName>
    </submittedName>
</protein>
<accession>F4Q825</accession>
<feature type="region of interest" description="Disordered" evidence="1">
    <location>
        <begin position="868"/>
        <end position="889"/>
    </location>
</feature>
<proteinExistence type="predicted"/>
<dbReference type="GeneID" id="14868079"/>
<evidence type="ECO:0000256" key="1">
    <source>
        <dbReference type="SAM" id="MobiDB-lite"/>
    </source>
</evidence>
<feature type="compositionally biased region" description="Low complexity" evidence="1">
    <location>
        <begin position="869"/>
        <end position="886"/>
    </location>
</feature>
<keyword evidence="3" id="KW-1185">Reference proteome</keyword>
<reference evidence="3" key="1">
    <citation type="journal article" date="2011" name="Genome Res.">
        <title>Phylogeny-wide analysis of social amoeba genomes highlights ancient origins for complex intercellular communication.</title>
        <authorList>
            <person name="Heidel A.J."/>
            <person name="Lawal H.M."/>
            <person name="Felder M."/>
            <person name="Schilde C."/>
            <person name="Helps N.R."/>
            <person name="Tunggal B."/>
            <person name="Rivero F."/>
            <person name="John U."/>
            <person name="Schleicher M."/>
            <person name="Eichinger L."/>
            <person name="Platzer M."/>
            <person name="Noegel A.A."/>
            <person name="Schaap P."/>
            <person name="Gloeckner G."/>
        </authorList>
    </citation>
    <scope>NUCLEOTIDE SEQUENCE [LARGE SCALE GENOMIC DNA]</scope>
    <source>
        <strain evidence="3">SH3</strain>
    </source>
</reference>
<dbReference type="RefSeq" id="XP_004352250.1">
    <property type="nucleotide sequence ID" value="XM_004352198.1"/>
</dbReference>
<dbReference type="PANTHER" id="PTHR23353:SF23">
    <property type="entry name" value="PROTEIN HAIRLESS"/>
    <property type="match status" value="1"/>
</dbReference>
<dbReference type="EMBL" id="GL883025">
    <property type="protein sequence ID" value="EGG15925.1"/>
    <property type="molecule type" value="Genomic_DNA"/>
</dbReference>
<name>F4Q825_CACFS</name>
<gene>
    <name evidence="2" type="ORF">DFA_09596</name>
</gene>
<dbReference type="PANTHER" id="PTHR23353">
    <property type="entry name" value="RAB-GAP/TBC-RELATED"/>
    <property type="match status" value="1"/>
</dbReference>
<organism evidence="2 3">
    <name type="scientific">Cavenderia fasciculata</name>
    <name type="common">Slime mold</name>
    <name type="synonym">Dictyostelium fasciculatum</name>
    <dbReference type="NCBI Taxonomy" id="261658"/>
    <lineage>
        <taxon>Eukaryota</taxon>
        <taxon>Amoebozoa</taxon>
        <taxon>Evosea</taxon>
        <taxon>Eumycetozoa</taxon>
        <taxon>Dictyostelia</taxon>
        <taxon>Acytosteliales</taxon>
        <taxon>Cavenderiaceae</taxon>
        <taxon>Cavenderia</taxon>
    </lineage>
</organism>
<dbReference type="AlphaFoldDB" id="F4Q825"/>